<name>A0AAD8KKQ8_TARER</name>
<dbReference type="EMBL" id="JAUHHV010000005">
    <property type="protein sequence ID" value="KAK1423201.1"/>
    <property type="molecule type" value="Genomic_DNA"/>
</dbReference>
<comment type="caution">
    <text evidence="1">The sequence shown here is derived from an EMBL/GenBank/DDBJ whole genome shotgun (WGS) entry which is preliminary data.</text>
</comment>
<keyword evidence="2" id="KW-1185">Reference proteome</keyword>
<dbReference type="Proteomes" id="UP001229421">
    <property type="component" value="Unassembled WGS sequence"/>
</dbReference>
<evidence type="ECO:0000313" key="2">
    <source>
        <dbReference type="Proteomes" id="UP001229421"/>
    </source>
</evidence>
<reference evidence="1" key="1">
    <citation type="journal article" date="2023" name="bioRxiv">
        <title>Improved chromosome-level genome assembly for marigold (Tagetes erecta).</title>
        <authorList>
            <person name="Jiang F."/>
            <person name="Yuan L."/>
            <person name="Wang S."/>
            <person name="Wang H."/>
            <person name="Xu D."/>
            <person name="Wang A."/>
            <person name="Fan W."/>
        </authorList>
    </citation>
    <scope>NUCLEOTIDE SEQUENCE</scope>
    <source>
        <strain evidence="1">WSJ</strain>
        <tissue evidence="1">Leaf</tissue>
    </source>
</reference>
<gene>
    <name evidence="1" type="ORF">QVD17_18497</name>
</gene>
<organism evidence="1 2">
    <name type="scientific">Tagetes erecta</name>
    <name type="common">African marigold</name>
    <dbReference type="NCBI Taxonomy" id="13708"/>
    <lineage>
        <taxon>Eukaryota</taxon>
        <taxon>Viridiplantae</taxon>
        <taxon>Streptophyta</taxon>
        <taxon>Embryophyta</taxon>
        <taxon>Tracheophyta</taxon>
        <taxon>Spermatophyta</taxon>
        <taxon>Magnoliopsida</taxon>
        <taxon>eudicotyledons</taxon>
        <taxon>Gunneridae</taxon>
        <taxon>Pentapetalae</taxon>
        <taxon>asterids</taxon>
        <taxon>campanulids</taxon>
        <taxon>Asterales</taxon>
        <taxon>Asteraceae</taxon>
        <taxon>Asteroideae</taxon>
        <taxon>Heliantheae alliance</taxon>
        <taxon>Tageteae</taxon>
        <taxon>Tagetes</taxon>
    </lineage>
</organism>
<protein>
    <submittedName>
        <fullName evidence="1">Uncharacterized protein</fullName>
    </submittedName>
</protein>
<dbReference type="AlphaFoldDB" id="A0AAD8KKQ8"/>
<evidence type="ECO:0000313" key="1">
    <source>
        <dbReference type="EMBL" id="KAK1423201.1"/>
    </source>
</evidence>
<accession>A0AAD8KKQ8</accession>
<sequence>MTEIGAVSRDALAPWSQPISENPLVRLPEDNHPITSYPTEALIAPPKRRKPTNVGASAAMLFLVRFIPQFNNSIGASDKS</sequence>
<proteinExistence type="predicted"/>